<dbReference type="Proteomes" id="UP001221142">
    <property type="component" value="Unassembled WGS sequence"/>
</dbReference>
<feature type="non-terminal residue" evidence="1">
    <location>
        <position position="1"/>
    </location>
</feature>
<accession>A0AAD7FYD6</accession>
<dbReference type="EMBL" id="JARKIF010000001">
    <property type="protein sequence ID" value="KAJ7649873.1"/>
    <property type="molecule type" value="Genomic_DNA"/>
</dbReference>
<reference evidence="1" key="1">
    <citation type="submission" date="2023-03" db="EMBL/GenBank/DDBJ databases">
        <title>Massive genome expansion in bonnet fungi (Mycena s.s.) driven by repeated elements and novel gene families across ecological guilds.</title>
        <authorList>
            <consortium name="Lawrence Berkeley National Laboratory"/>
            <person name="Harder C.B."/>
            <person name="Miyauchi S."/>
            <person name="Viragh M."/>
            <person name="Kuo A."/>
            <person name="Thoen E."/>
            <person name="Andreopoulos B."/>
            <person name="Lu D."/>
            <person name="Skrede I."/>
            <person name="Drula E."/>
            <person name="Henrissat B."/>
            <person name="Morin E."/>
            <person name="Kohler A."/>
            <person name="Barry K."/>
            <person name="LaButti K."/>
            <person name="Morin E."/>
            <person name="Salamov A."/>
            <person name="Lipzen A."/>
            <person name="Mereny Z."/>
            <person name="Hegedus B."/>
            <person name="Baldrian P."/>
            <person name="Stursova M."/>
            <person name="Weitz H."/>
            <person name="Taylor A."/>
            <person name="Grigoriev I.V."/>
            <person name="Nagy L.G."/>
            <person name="Martin F."/>
            <person name="Kauserud H."/>
        </authorList>
    </citation>
    <scope>NUCLEOTIDE SEQUENCE</scope>
    <source>
        <strain evidence="1">9284</strain>
    </source>
</reference>
<gene>
    <name evidence="1" type="ORF">FB45DRAFT_1075650</name>
</gene>
<dbReference type="AlphaFoldDB" id="A0AAD7FYD6"/>
<proteinExistence type="predicted"/>
<comment type="caution">
    <text evidence="1">The sequence shown here is derived from an EMBL/GenBank/DDBJ whole genome shotgun (WGS) entry which is preliminary data.</text>
</comment>
<protein>
    <recommendedName>
        <fullName evidence="3">F-box domain-containing protein</fullName>
    </recommendedName>
</protein>
<sequence>MSSANKYPILTLPAEITSEILIHFLPKDREFIPPVGCQSPSFLLRICRQWRDAALATPPLWSSIDLQLDGTTRESVIKQQLKLLETWLQRSGSFPLSIRLRS</sequence>
<organism evidence="1 2">
    <name type="scientific">Roridomyces roridus</name>
    <dbReference type="NCBI Taxonomy" id="1738132"/>
    <lineage>
        <taxon>Eukaryota</taxon>
        <taxon>Fungi</taxon>
        <taxon>Dikarya</taxon>
        <taxon>Basidiomycota</taxon>
        <taxon>Agaricomycotina</taxon>
        <taxon>Agaricomycetes</taxon>
        <taxon>Agaricomycetidae</taxon>
        <taxon>Agaricales</taxon>
        <taxon>Marasmiineae</taxon>
        <taxon>Mycenaceae</taxon>
        <taxon>Roridomyces</taxon>
    </lineage>
</organism>
<evidence type="ECO:0000313" key="2">
    <source>
        <dbReference type="Proteomes" id="UP001221142"/>
    </source>
</evidence>
<evidence type="ECO:0008006" key="3">
    <source>
        <dbReference type="Google" id="ProtNLM"/>
    </source>
</evidence>
<evidence type="ECO:0000313" key="1">
    <source>
        <dbReference type="EMBL" id="KAJ7649873.1"/>
    </source>
</evidence>
<keyword evidence="2" id="KW-1185">Reference proteome</keyword>
<name>A0AAD7FYD6_9AGAR</name>